<dbReference type="InterPro" id="IPR012902">
    <property type="entry name" value="N_methyl_site"/>
</dbReference>
<gene>
    <name evidence="10" type="primary">pilA2</name>
</gene>
<comment type="similarity">
    <text evidence="2 8">Belongs to the N-Me-Phe pilin family.</text>
</comment>
<keyword evidence="5 9" id="KW-1133">Transmembrane helix</keyword>
<dbReference type="InterPro" id="IPR002416">
    <property type="entry name" value="T2SS_protein-GspH"/>
</dbReference>
<keyword evidence="3" id="KW-0488">Methylation</keyword>
<keyword evidence="8" id="KW-0281">Fimbrium</keyword>
<evidence type="ECO:0000256" key="5">
    <source>
        <dbReference type="ARBA" id="ARBA00022989"/>
    </source>
</evidence>
<evidence type="ECO:0000256" key="4">
    <source>
        <dbReference type="ARBA" id="ARBA00022692"/>
    </source>
</evidence>
<dbReference type="InterPro" id="IPR001082">
    <property type="entry name" value="Pilin"/>
</dbReference>
<sequence>METKMQGFTLIELMIVIAIVGILAALALPTYQDFSVRSRVAEGLSLAGGAKTSVAEYYASHNQFPANNVTAGLATANQIKGSSVHSLTVTDGVITVVFNNKVAAAGKNSLVLTPSVAKEGSITWDCHGGTLDGRLRPSECRN</sequence>
<dbReference type="GO" id="GO:0015628">
    <property type="term" value="P:protein secretion by the type II secretion system"/>
    <property type="evidence" value="ECO:0007669"/>
    <property type="project" value="InterPro"/>
</dbReference>
<keyword evidence="6 9" id="KW-0472">Membrane</keyword>
<keyword evidence="4 9" id="KW-0812">Transmembrane</keyword>
<dbReference type="PANTHER" id="PTHR30093">
    <property type="entry name" value="GENERAL SECRETION PATHWAY PROTEIN G"/>
    <property type="match status" value="1"/>
</dbReference>
<evidence type="ECO:0000256" key="1">
    <source>
        <dbReference type="ARBA" id="ARBA00004167"/>
    </source>
</evidence>
<dbReference type="PRINTS" id="PR00885">
    <property type="entry name" value="BCTERIALGSPH"/>
</dbReference>
<dbReference type="GO" id="GO:0009289">
    <property type="term" value="C:pilus"/>
    <property type="evidence" value="ECO:0007669"/>
    <property type="project" value="InterPro"/>
</dbReference>
<dbReference type="InterPro" id="IPR045584">
    <property type="entry name" value="Pilin-like"/>
</dbReference>
<dbReference type="SUPFAM" id="SSF54523">
    <property type="entry name" value="Pili subunits"/>
    <property type="match status" value="1"/>
</dbReference>
<dbReference type="Gene3D" id="3.30.700.10">
    <property type="entry name" value="Glycoprotein, Type 4 Pilin"/>
    <property type="match status" value="1"/>
</dbReference>
<evidence type="ECO:0000256" key="8">
    <source>
        <dbReference type="RuleBase" id="RU000389"/>
    </source>
</evidence>
<proteinExistence type="inferred from homology"/>
<evidence type="ECO:0000256" key="2">
    <source>
        <dbReference type="ARBA" id="ARBA00005233"/>
    </source>
</evidence>
<dbReference type="PROSITE" id="PS00409">
    <property type="entry name" value="PROKAR_NTER_METHYL"/>
    <property type="match status" value="1"/>
</dbReference>
<reference evidence="10" key="1">
    <citation type="journal article" date="2008" name="J. Bacteriol.">
        <title>Kingella kingae expresses type IV pili that mediate adherence to respiratory epithelial and synovial cells.</title>
        <authorList>
            <person name="Kehl-Fie T.E."/>
            <person name="Miller S.E."/>
            <person name="St Geme J.W.III."/>
        </authorList>
    </citation>
    <scope>NUCLEOTIDE SEQUENCE</scope>
    <source>
        <strain evidence="10">269-492</strain>
    </source>
</reference>
<organism evidence="10">
    <name type="scientific">Kingella kingae</name>
    <dbReference type="NCBI Taxonomy" id="504"/>
    <lineage>
        <taxon>Bacteria</taxon>
        <taxon>Pseudomonadati</taxon>
        <taxon>Pseudomonadota</taxon>
        <taxon>Betaproteobacteria</taxon>
        <taxon>Neisseriales</taxon>
        <taxon>Neisseriaceae</taxon>
        <taxon>Kingella</taxon>
    </lineage>
</organism>
<comment type="subcellular location">
    <subcellularLocation>
        <location evidence="1">Membrane</location>
        <topology evidence="1">Single-pass membrane protein</topology>
    </subcellularLocation>
</comment>
<keyword evidence="7" id="KW-1015">Disulfide bond</keyword>
<dbReference type="Pfam" id="PF00114">
    <property type="entry name" value="Pilin"/>
    <property type="match status" value="1"/>
</dbReference>
<dbReference type="GO" id="GO:0007155">
    <property type="term" value="P:cell adhesion"/>
    <property type="evidence" value="ECO:0007669"/>
    <property type="project" value="InterPro"/>
</dbReference>
<dbReference type="KEGG" id="kki:KKKWG1_0068"/>
<dbReference type="PANTHER" id="PTHR30093:SF34">
    <property type="entry name" value="PREPILIN PEPTIDASE-DEPENDENT PROTEIN D"/>
    <property type="match status" value="1"/>
</dbReference>
<name>B6SE74_KINKI</name>
<dbReference type="RefSeq" id="WP_019390096.1">
    <property type="nucleotide sequence ID" value="NZ_CP045141.1"/>
</dbReference>
<dbReference type="NCBIfam" id="TIGR02532">
    <property type="entry name" value="IV_pilin_GFxxxE"/>
    <property type="match status" value="1"/>
</dbReference>
<dbReference type="EMBL" id="EU828772">
    <property type="protein sequence ID" value="ACF19892.1"/>
    <property type="molecule type" value="Genomic_DNA"/>
</dbReference>
<evidence type="ECO:0000256" key="6">
    <source>
        <dbReference type="ARBA" id="ARBA00023136"/>
    </source>
</evidence>
<feature type="transmembrane region" description="Helical" evidence="9">
    <location>
        <begin position="7"/>
        <end position="28"/>
    </location>
</feature>
<accession>B6SE74</accession>
<evidence type="ECO:0000256" key="9">
    <source>
        <dbReference type="SAM" id="Phobius"/>
    </source>
</evidence>
<dbReference type="GO" id="GO:0016020">
    <property type="term" value="C:membrane"/>
    <property type="evidence" value="ECO:0007669"/>
    <property type="project" value="UniProtKB-SubCell"/>
</dbReference>
<evidence type="ECO:0000256" key="3">
    <source>
        <dbReference type="ARBA" id="ARBA00022481"/>
    </source>
</evidence>
<evidence type="ECO:0000256" key="7">
    <source>
        <dbReference type="ARBA" id="ARBA00023157"/>
    </source>
</evidence>
<dbReference type="GO" id="GO:0015627">
    <property type="term" value="C:type II protein secretion system complex"/>
    <property type="evidence" value="ECO:0007669"/>
    <property type="project" value="InterPro"/>
</dbReference>
<protein>
    <submittedName>
        <fullName evidence="10">PilA2</fullName>
    </submittedName>
</protein>
<dbReference type="Pfam" id="PF07963">
    <property type="entry name" value="N_methyl"/>
    <property type="match status" value="1"/>
</dbReference>
<evidence type="ECO:0000313" key="10">
    <source>
        <dbReference type="EMBL" id="ACF19892.1"/>
    </source>
</evidence>
<dbReference type="AlphaFoldDB" id="B6SE74"/>